<evidence type="ECO:0000256" key="2">
    <source>
        <dbReference type="ARBA" id="ARBA00022729"/>
    </source>
</evidence>
<comment type="subcellular location">
    <subcellularLocation>
        <location evidence="7">Endomembrane system</location>
        <topology evidence="7">Single-pass type I membrane protein</topology>
    </subcellularLocation>
</comment>
<evidence type="ECO:0000256" key="4">
    <source>
        <dbReference type="ARBA" id="ARBA00022989"/>
    </source>
</evidence>
<feature type="region of interest" description="Disordered" evidence="8">
    <location>
        <begin position="1"/>
        <end position="60"/>
    </location>
</feature>
<evidence type="ECO:0000256" key="1">
    <source>
        <dbReference type="ARBA" id="ARBA00022692"/>
    </source>
</evidence>
<evidence type="ECO:0000256" key="3">
    <source>
        <dbReference type="ARBA" id="ARBA00022737"/>
    </source>
</evidence>
<evidence type="ECO:0000256" key="6">
    <source>
        <dbReference type="ARBA" id="ARBA00023180"/>
    </source>
</evidence>
<dbReference type="PANTHER" id="PTHR22702:SF1">
    <property type="entry name" value="PROTEASE-ASSOCIATED DOMAIN-CONTAINING PROTEIN 1"/>
    <property type="match status" value="1"/>
</dbReference>
<dbReference type="PANTHER" id="PTHR22702">
    <property type="entry name" value="PROTEASE-ASSOCIATED DOMAIN-CONTAINING PROTEIN"/>
    <property type="match status" value="1"/>
</dbReference>
<organism evidence="10 11">
    <name type="scientific">Brassica napus</name>
    <name type="common">Rape</name>
    <dbReference type="NCBI Taxonomy" id="3708"/>
    <lineage>
        <taxon>Eukaryota</taxon>
        <taxon>Viridiplantae</taxon>
        <taxon>Streptophyta</taxon>
        <taxon>Embryophyta</taxon>
        <taxon>Tracheophyta</taxon>
        <taxon>Spermatophyta</taxon>
        <taxon>Magnoliopsida</taxon>
        <taxon>eudicotyledons</taxon>
        <taxon>Gunneridae</taxon>
        <taxon>Pentapetalae</taxon>
        <taxon>rosids</taxon>
        <taxon>malvids</taxon>
        <taxon>Brassicales</taxon>
        <taxon>Brassicaceae</taxon>
        <taxon>Brassiceae</taxon>
        <taxon>Brassica</taxon>
    </lineage>
</organism>
<dbReference type="Proteomes" id="UP000824890">
    <property type="component" value="Unassembled WGS sequence"/>
</dbReference>
<accession>A0ABQ7ZFL5</accession>
<name>A0ABQ7ZFL5_BRANA</name>
<keyword evidence="6" id="KW-0325">Glycoprotein</keyword>
<evidence type="ECO:0000313" key="11">
    <source>
        <dbReference type="Proteomes" id="UP000824890"/>
    </source>
</evidence>
<dbReference type="Gene3D" id="3.50.30.30">
    <property type="match status" value="1"/>
</dbReference>
<protein>
    <recommendedName>
        <fullName evidence="9">Vacuolar sorting receptor thioredoxin-like domain-containing protein</fullName>
    </recommendedName>
</protein>
<dbReference type="InterPro" id="IPR056858">
    <property type="entry name" value="VSR_TRX"/>
</dbReference>
<gene>
    <name evidence="10" type="ORF">HID58_066423</name>
</gene>
<keyword evidence="4" id="KW-1133">Transmembrane helix</keyword>
<evidence type="ECO:0000313" key="10">
    <source>
        <dbReference type="EMBL" id="KAH0879029.1"/>
    </source>
</evidence>
<evidence type="ECO:0000256" key="7">
    <source>
        <dbReference type="ARBA" id="ARBA00046288"/>
    </source>
</evidence>
<keyword evidence="1" id="KW-0812">Transmembrane</keyword>
<keyword evidence="5" id="KW-0472">Membrane</keyword>
<evidence type="ECO:0000259" key="9">
    <source>
        <dbReference type="Pfam" id="PF25011"/>
    </source>
</evidence>
<evidence type="ECO:0000256" key="5">
    <source>
        <dbReference type="ARBA" id="ARBA00023136"/>
    </source>
</evidence>
<dbReference type="EMBL" id="JAGKQM010000015">
    <property type="protein sequence ID" value="KAH0879029.1"/>
    <property type="molecule type" value="Genomic_DNA"/>
</dbReference>
<keyword evidence="3" id="KW-0677">Repeat</keyword>
<proteinExistence type="predicted"/>
<evidence type="ECO:0000256" key="8">
    <source>
        <dbReference type="SAM" id="MobiDB-lite"/>
    </source>
</evidence>
<keyword evidence="2" id="KW-0732">Signal</keyword>
<keyword evidence="11" id="KW-1185">Reference proteome</keyword>
<reference evidence="10 11" key="1">
    <citation type="submission" date="2021-05" db="EMBL/GenBank/DDBJ databases">
        <title>Genome Assembly of Synthetic Allotetraploid Brassica napus Reveals Homoeologous Exchanges between Subgenomes.</title>
        <authorList>
            <person name="Davis J.T."/>
        </authorList>
    </citation>
    <scope>NUCLEOTIDE SEQUENCE [LARGE SCALE GENOMIC DNA]</scope>
    <source>
        <strain evidence="11">cv. Da-Ae</strain>
        <tissue evidence="10">Seedling</tissue>
    </source>
</reference>
<comment type="caution">
    <text evidence="10">The sequence shown here is derived from an EMBL/GenBank/DDBJ whole genome shotgun (WGS) entry which is preliminary data.</text>
</comment>
<dbReference type="Pfam" id="PF25011">
    <property type="entry name" value="VSR_TRX"/>
    <property type="match status" value="1"/>
</dbReference>
<feature type="domain" description="Vacuolar sorting receptor thioredoxin-like" evidence="9">
    <location>
        <begin position="155"/>
        <end position="197"/>
    </location>
</feature>
<sequence>MHGEVRDLRLSGGGRNGDDKEETVRVVPWNKRRVGENGGRGTGRNRDDGGCGRNCGGEGREGTAAAKVVKKRRLGTHNKLVPDHLGGLPPEPLITMDTLEDKTSDVEYYPQNITSPSAVASRSLGSAIKTSIAHGEPVHISLDWREALPHPNYRVAYKLRTKSNDECGSKYDAQIQFLKRFKGAAQILEKEATLASLPTTSPGIVLKRF</sequence>